<dbReference type="GO" id="GO:0000120">
    <property type="term" value="C:RNA polymerase I transcription regulator complex"/>
    <property type="evidence" value="ECO:0007669"/>
    <property type="project" value="InterPro"/>
</dbReference>
<dbReference type="GO" id="GO:0006360">
    <property type="term" value="P:transcription by RNA polymerase I"/>
    <property type="evidence" value="ECO:0007669"/>
    <property type="project" value="InterPro"/>
</dbReference>
<accession>R7TED0</accession>
<dbReference type="EMBL" id="AMQN01013599">
    <property type="status" value="NOT_ANNOTATED_CDS"/>
    <property type="molecule type" value="Genomic_DNA"/>
</dbReference>
<name>R7TED0_CAPTE</name>
<reference evidence="3" key="1">
    <citation type="submission" date="2012-12" db="EMBL/GenBank/DDBJ databases">
        <authorList>
            <person name="Hellsten U."/>
            <person name="Grimwood J."/>
            <person name="Chapman J.A."/>
            <person name="Shapiro H."/>
            <person name="Aerts A."/>
            <person name="Otillar R.P."/>
            <person name="Terry A.Y."/>
            <person name="Boore J.L."/>
            <person name="Simakov O."/>
            <person name="Marletaz F."/>
            <person name="Cho S.-J."/>
            <person name="Edsinger-Gonzales E."/>
            <person name="Havlak P."/>
            <person name="Kuo D.-H."/>
            <person name="Larsson T."/>
            <person name="Lv J."/>
            <person name="Arendt D."/>
            <person name="Savage R."/>
            <person name="Osoegawa K."/>
            <person name="de Jong P."/>
            <person name="Lindberg D.R."/>
            <person name="Seaver E.C."/>
            <person name="Weisblat D.A."/>
            <person name="Putnam N.H."/>
            <person name="Grigoriev I.V."/>
            <person name="Rokhsar D.S."/>
        </authorList>
    </citation>
    <scope>NUCLEOTIDE SEQUENCE</scope>
    <source>
        <strain evidence="3">I ESC-2004</strain>
    </source>
</reference>
<dbReference type="InterPro" id="IPR039495">
    <property type="entry name" value="TAF1A"/>
</dbReference>
<reference evidence="1 3" key="2">
    <citation type="journal article" date="2013" name="Nature">
        <title>Insights into bilaterian evolution from three spiralian genomes.</title>
        <authorList>
            <person name="Simakov O."/>
            <person name="Marletaz F."/>
            <person name="Cho S.J."/>
            <person name="Edsinger-Gonzales E."/>
            <person name="Havlak P."/>
            <person name="Hellsten U."/>
            <person name="Kuo D.H."/>
            <person name="Larsson T."/>
            <person name="Lv J."/>
            <person name="Arendt D."/>
            <person name="Savage R."/>
            <person name="Osoegawa K."/>
            <person name="de Jong P."/>
            <person name="Grimwood J."/>
            <person name="Chapman J.A."/>
            <person name="Shapiro H."/>
            <person name="Aerts A."/>
            <person name="Otillar R.P."/>
            <person name="Terry A.Y."/>
            <person name="Boore J.L."/>
            <person name="Grigoriev I.V."/>
            <person name="Lindberg D.R."/>
            <person name="Seaver E.C."/>
            <person name="Weisblat D.A."/>
            <person name="Putnam N.H."/>
            <person name="Rokhsar D.S."/>
        </authorList>
    </citation>
    <scope>NUCLEOTIDE SEQUENCE</scope>
    <source>
        <strain evidence="1 3">I ESC-2004</strain>
    </source>
</reference>
<dbReference type="AlphaFoldDB" id="R7TED0"/>
<dbReference type="OrthoDB" id="6272197at2759"/>
<dbReference type="PANTHER" id="PTHR32122:SF1">
    <property type="entry name" value="TATA BOX-BINDING PROTEIN-ASSOCIATED FACTOR RNA POLYMERASE I SUBUNIT A"/>
    <property type="match status" value="1"/>
</dbReference>
<dbReference type="InterPro" id="IPR052669">
    <property type="entry name" value="SL1/TIF-IB_Component"/>
</dbReference>
<dbReference type="HOGENOM" id="CLU_683798_0_0_1"/>
<dbReference type="OMA" id="STRICLE"/>
<dbReference type="PANTHER" id="PTHR32122">
    <property type="entry name" value="TATA BOX-BINDING PROTEIN ASSOCIATED FACTOR RNA POLYMERASE I SUBUNIT A"/>
    <property type="match status" value="1"/>
</dbReference>
<dbReference type="EnsemblMetazoa" id="CapteT194149">
    <property type="protein sequence ID" value="CapteP194149"/>
    <property type="gene ID" value="CapteG194149"/>
</dbReference>
<protein>
    <submittedName>
        <fullName evidence="1 2">Uncharacterized protein</fullName>
    </submittedName>
</protein>
<proteinExistence type="predicted"/>
<dbReference type="Proteomes" id="UP000014760">
    <property type="component" value="Unassembled WGS sequence"/>
</dbReference>
<evidence type="ECO:0000313" key="3">
    <source>
        <dbReference type="Proteomes" id="UP000014760"/>
    </source>
</evidence>
<organism evidence="1">
    <name type="scientific">Capitella teleta</name>
    <name type="common">Polychaete worm</name>
    <dbReference type="NCBI Taxonomy" id="283909"/>
    <lineage>
        <taxon>Eukaryota</taxon>
        <taxon>Metazoa</taxon>
        <taxon>Spiralia</taxon>
        <taxon>Lophotrochozoa</taxon>
        <taxon>Annelida</taxon>
        <taxon>Polychaeta</taxon>
        <taxon>Sedentaria</taxon>
        <taxon>Scolecida</taxon>
        <taxon>Capitellidae</taxon>
        <taxon>Capitella</taxon>
    </lineage>
</organism>
<evidence type="ECO:0000313" key="2">
    <source>
        <dbReference type="EnsemblMetazoa" id="CapteP194149"/>
    </source>
</evidence>
<keyword evidence="3" id="KW-1185">Reference proteome</keyword>
<gene>
    <name evidence="1" type="ORF">CAPTEDRAFT_194149</name>
</gene>
<sequence length="403" mass="47608">MPQTCEFPVAPIDENMEATERTLLCMLLGPNSQHGEERTKAKALWLWVDKLAEQLVETHPIKTTFIPSDRCRGVGPRLVTLLADALHDHSWADASLILERLIIEPKATAHIAHRVGMELIQQLHSDDEPILMEDLMKKLKLLLDLRTKTVGLDYFFYLFKEGMIHEARDVIQNYHKRAVVGYRSVLRKSPQDKFVSATLCRGYEGLTYYAEWLQPSEDMQPPDHKQQLVEKAIQCFSDLEDVKNTEVFIQPYLHLLRALPWEDRALRVIKKFCSSNHDNANAWKMLLQHYKQHKKYRKRLREPLKELCRLLPAESQWVLEYRELLKPNESCLEFLFKCLDYPENKDNRLLWGIFADELEKRRGSREAHDLWVMRMDWWPDFHDFCYLQSVDRLQTETLAEEVH</sequence>
<evidence type="ECO:0000313" key="1">
    <source>
        <dbReference type="EMBL" id="ELT91837.1"/>
    </source>
</evidence>
<dbReference type="Pfam" id="PF14929">
    <property type="entry name" value="TAF1_subA"/>
    <property type="match status" value="1"/>
</dbReference>
<reference evidence="2" key="3">
    <citation type="submission" date="2015-06" db="UniProtKB">
        <authorList>
            <consortium name="EnsemblMetazoa"/>
        </authorList>
    </citation>
    <scope>IDENTIFICATION</scope>
</reference>
<dbReference type="EMBL" id="KB310327">
    <property type="protein sequence ID" value="ELT91837.1"/>
    <property type="molecule type" value="Genomic_DNA"/>
</dbReference>